<dbReference type="Gene3D" id="3.40.50.10810">
    <property type="entry name" value="Tandem AAA-ATPase domain"/>
    <property type="match status" value="1"/>
</dbReference>
<feature type="region of interest" description="Disordered" evidence="10">
    <location>
        <begin position="462"/>
        <end position="496"/>
    </location>
</feature>
<feature type="region of interest" description="Disordered" evidence="10">
    <location>
        <begin position="585"/>
        <end position="618"/>
    </location>
</feature>
<dbReference type="InterPro" id="IPR001650">
    <property type="entry name" value="Helicase_C-like"/>
</dbReference>
<evidence type="ECO:0000259" key="11">
    <source>
        <dbReference type="PROSITE" id="PS51192"/>
    </source>
</evidence>
<feature type="compositionally biased region" description="Acidic residues" evidence="10">
    <location>
        <begin position="485"/>
        <end position="496"/>
    </location>
</feature>
<feature type="compositionally biased region" description="Low complexity" evidence="10">
    <location>
        <begin position="1493"/>
        <end position="1508"/>
    </location>
</feature>
<keyword evidence="3" id="KW-0547">Nucleotide-binding</keyword>
<reference evidence="13 14" key="1">
    <citation type="journal article" date="2017" name="G3 (Bethesda)">
        <title>First Draft Genome Sequence of the Pathogenic Fungus Lomentospora prolificans (Formerly Scedosporium prolificans).</title>
        <authorList>
            <person name="Luo R."/>
            <person name="Zimin A."/>
            <person name="Workman R."/>
            <person name="Fan Y."/>
            <person name="Pertea G."/>
            <person name="Grossman N."/>
            <person name="Wear M.P."/>
            <person name="Jia B."/>
            <person name="Miller H."/>
            <person name="Casadevall A."/>
            <person name="Timp W."/>
            <person name="Zhang S.X."/>
            <person name="Salzberg S.L."/>
        </authorList>
    </citation>
    <scope>NUCLEOTIDE SEQUENCE [LARGE SCALE GENOMIC DNA]</scope>
    <source>
        <strain evidence="13 14">JHH-5317</strain>
    </source>
</reference>
<dbReference type="PANTHER" id="PTHR45797:SF1">
    <property type="entry name" value="HELICASE ARIP4"/>
    <property type="match status" value="1"/>
</dbReference>
<evidence type="ECO:0000256" key="10">
    <source>
        <dbReference type="SAM" id="MobiDB-lite"/>
    </source>
</evidence>
<evidence type="ECO:0000256" key="5">
    <source>
        <dbReference type="ARBA" id="ARBA00022806"/>
    </source>
</evidence>
<evidence type="ECO:0000256" key="2">
    <source>
        <dbReference type="ARBA" id="ARBA00007025"/>
    </source>
</evidence>
<dbReference type="CDD" id="cd18793">
    <property type="entry name" value="SF2_C_SNF"/>
    <property type="match status" value="1"/>
</dbReference>
<keyword evidence="8" id="KW-0539">Nucleus</keyword>
<dbReference type="InterPro" id="IPR000330">
    <property type="entry name" value="SNF2_N"/>
</dbReference>
<dbReference type="SMART" id="SM00487">
    <property type="entry name" value="DEXDc"/>
    <property type="match status" value="1"/>
</dbReference>
<dbReference type="SUPFAM" id="SSF52540">
    <property type="entry name" value="P-loop containing nucleoside triphosphate hydrolases"/>
    <property type="match status" value="2"/>
</dbReference>
<dbReference type="STRING" id="41688.A0A2N3NHT8"/>
<feature type="domain" description="Helicase C-terminal" evidence="12">
    <location>
        <begin position="1213"/>
        <end position="1367"/>
    </location>
</feature>
<dbReference type="InterPro" id="IPR044574">
    <property type="entry name" value="ARIP4-like"/>
</dbReference>
<evidence type="ECO:0000256" key="9">
    <source>
        <dbReference type="SAM" id="Coils"/>
    </source>
</evidence>
<dbReference type="VEuPathDB" id="FungiDB:jhhlp_001207"/>
<feature type="compositionally biased region" description="Polar residues" evidence="10">
    <location>
        <begin position="1593"/>
        <end position="1608"/>
    </location>
</feature>
<dbReference type="GO" id="GO:0005634">
    <property type="term" value="C:nucleus"/>
    <property type="evidence" value="ECO:0007669"/>
    <property type="project" value="UniProtKB-SubCell"/>
</dbReference>
<dbReference type="Pfam" id="PF00176">
    <property type="entry name" value="SNF2-rel_dom"/>
    <property type="match status" value="1"/>
</dbReference>
<evidence type="ECO:0000256" key="8">
    <source>
        <dbReference type="ARBA" id="ARBA00023242"/>
    </source>
</evidence>
<dbReference type="InterPro" id="IPR027417">
    <property type="entry name" value="P-loop_NTPase"/>
</dbReference>
<dbReference type="Gene3D" id="3.40.50.300">
    <property type="entry name" value="P-loop containing nucleotide triphosphate hydrolases"/>
    <property type="match status" value="1"/>
</dbReference>
<dbReference type="EMBL" id="NLAX01000004">
    <property type="protein sequence ID" value="PKS11912.1"/>
    <property type="molecule type" value="Genomic_DNA"/>
</dbReference>
<dbReference type="InterPro" id="IPR049730">
    <property type="entry name" value="SNF2/RAD54-like_C"/>
</dbReference>
<dbReference type="InterPro" id="IPR038718">
    <property type="entry name" value="SNF2-like_sf"/>
</dbReference>
<evidence type="ECO:0000256" key="6">
    <source>
        <dbReference type="ARBA" id="ARBA00022840"/>
    </source>
</evidence>
<dbReference type="Proteomes" id="UP000233524">
    <property type="component" value="Unassembled WGS sequence"/>
</dbReference>
<keyword evidence="14" id="KW-1185">Reference proteome</keyword>
<proteinExistence type="inferred from homology"/>
<evidence type="ECO:0000256" key="4">
    <source>
        <dbReference type="ARBA" id="ARBA00022801"/>
    </source>
</evidence>
<dbReference type="PANTHER" id="PTHR45797">
    <property type="entry name" value="RAD54-LIKE"/>
    <property type="match status" value="1"/>
</dbReference>
<dbReference type="PROSITE" id="PS51194">
    <property type="entry name" value="HELICASE_CTER"/>
    <property type="match status" value="1"/>
</dbReference>
<evidence type="ECO:0000256" key="3">
    <source>
        <dbReference type="ARBA" id="ARBA00022741"/>
    </source>
</evidence>
<comment type="similarity">
    <text evidence="2">Belongs to the SNF2/RAD54 helicase family.</text>
</comment>
<dbReference type="InterPro" id="IPR014001">
    <property type="entry name" value="Helicase_ATP-bd"/>
</dbReference>
<dbReference type="GO" id="GO:0005524">
    <property type="term" value="F:ATP binding"/>
    <property type="evidence" value="ECO:0007669"/>
    <property type="project" value="UniProtKB-KW"/>
</dbReference>
<keyword evidence="5" id="KW-0347">Helicase</keyword>
<dbReference type="GO" id="GO:0003677">
    <property type="term" value="F:DNA binding"/>
    <property type="evidence" value="ECO:0007669"/>
    <property type="project" value="UniProtKB-KW"/>
</dbReference>
<dbReference type="OrthoDB" id="2020972at2759"/>
<dbReference type="InParanoid" id="A0A2N3NHT8"/>
<keyword evidence="6" id="KW-0067">ATP-binding</keyword>
<dbReference type="PROSITE" id="PS51192">
    <property type="entry name" value="HELICASE_ATP_BIND_1"/>
    <property type="match status" value="1"/>
</dbReference>
<keyword evidence="9" id="KW-0175">Coiled coil</keyword>
<dbReference type="GO" id="GO:0004386">
    <property type="term" value="F:helicase activity"/>
    <property type="evidence" value="ECO:0007669"/>
    <property type="project" value="UniProtKB-KW"/>
</dbReference>
<evidence type="ECO:0000256" key="1">
    <source>
        <dbReference type="ARBA" id="ARBA00004123"/>
    </source>
</evidence>
<comment type="caution">
    <text evidence="13">The sequence shown here is derived from an EMBL/GenBank/DDBJ whole genome shotgun (WGS) entry which is preliminary data.</text>
</comment>
<feature type="coiled-coil region" evidence="9">
    <location>
        <begin position="767"/>
        <end position="795"/>
    </location>
</feature>
<organism evidence="13 14">
    <name type="scientific">Lomentospora prolificans</name>
    <dbReference type="NCBI Taxonomy" id="41688"/>
    <lineage>
        <taxon>Eukaryota</taxon>
        <taxon>Fungi</taxon>
        <taxon>Dikarya</taxon>
        <taxon>Ascomycota</taxon>
        <taxon>Pezizomycotina</taxon>
        <taxon>Sordariomycetes</taxon>
        <taxon>Hypocreomycetidae</taxon>
        <taxon>Microascales</taxon>
        <taxon>Microascaceae</taxon>
        <taxon>Lomentospora</taxon>
    </lineage>
</organism>
<evidence type="ECO:0000313" key="13">
    <source>
        <dbReference type="EMBL" id="PKS11912.1"/>
    </source>
</evidence>
<keyword evidence="7" id="KW-0238">DNA-binding</keyword>
<evidence type="ECO:0000256" key="7">
    <source>
        <dbReference type="ARBA" id="ARBA00023125"/>
    </source>
</evidence>
<gene>
    <name evidence="13" type="ORF">jhhlp_001207</name>
</gene>
<dbReference type="SMART" id="SM00490">
    <property type="entry name" value="HELICc"/>
    <property type="match status" value="1"/>
</dbReference>
<dbReference type="GO" id="GO:0016887">
    <property type="term" value="F:ATP hydrolysis activity"/>
    <property type="evidence" value="ECO:0007669"/>
    <property type="project" value="InterPro"/>
</dbReference>
<feature type="region of interest" description="Disordered" evidence="10">
    <location>
        <begin position="1593"/>
        <end position="1612"/>
    </location>
</feature>
<protein>
    <submittedName>
        <fullName evidence="13">Uncharacterized protein</fullName>
    </submittedName>
</protein>
<keyword evidence="4" id="KW-0378">Hydrolase</keyword>
<dbReference type="InterPro" id="IPR056026">
    <property type="entry name" value="DUF7607"/>
</dbReference>
<dbReference type="Pfam" id="PF00271">
    <property type="entry name" value="Helicase_C"/>
    <property type="match status" value="1"/>
</dbReference>
<accession>A0A2N3NHT8</accession>
<sequence length="1646" mass="184135">MEGDNDDPWSWGPQRLAEELCRPDRPWYPKDKPQRFVSFETLSSNLQKHDVDGELLLSYTAGPINVLLSDLGAVTHQQLNRFHMAIQSLKQHSATYQAWKRSSVTNTPLHGRALDTGASSPVDAGPKKNASLEAKTHISDAAIADLPIPTIEGSDREAPSKKRRRLSITKLTTAPTTSVTHQKAFHIPTEADLFVRSIDPMKPDDGWITTLNGEKTGYFGTKGMRWVEALEPDPLEPNDVESFQSLQTKHLVGRSLHVNRGIKALLNPKYEKWDKLLTKFTTFPQPNSLLGRKLRDRNSHKTDQLELLDDEIIGPWGEDDEDESVDLQTMREIQQEKEDMARYKEKAAKMVLSQDAVNKVLDEAVSGMIEEWKERKEGRLQQKAYAFWTGAQKTGRLLRLQETQDRLRSLDKRMDKLRDAILSDTWTSERKVHRQSFTLEQTVWDRQAALFHIDILLKSQPPKKPNLLRPSRPIRRRRDRSESLDPLEEELTSEDELVTDIIAPSDRGSQVPEQDLKERTVEMEEATARIGIGGGDDGTDAGGTALVVPDSASTGHLAPVKQESSESMDIYERLEEPELIDLTLGDEDSAPVSPVSSNSSDVSPSLNQDEEVHSDLDDTMKSRNKATSLPESFWNSLPADLLISAQDRYLIERIWALHPETHSKLQLAAQSFINNPDLFWTSYILKGLDSSTHLKTLPALITRLFIYWFDMSTFQHAVLFKARKDQRDVMKNKHAVVPFIDILARVIPCFPKLMSLDDSGVGGQVAMDAQALKVRQMEQERAAAMEKRRQELRRKLKFSGPINSDKSRLIINEAKEEGAGLIYISGNPALLIKEHQIEGVRFLWNQIVVPSKNRNGCLLAHTMGLGKTMQVITLLLSIVKAASSPDPSIHSQIPEDLRESRTVVLCPASLALNWRDEILLWDPDKVLGEIYIISAATKSPYETDLFRQSMLDRWVSEGGILIIGYPLLARLVKRSKDFVAAIHKKATIVVADEAHGIKNEKTQMRQACGPFETRARIALTGSPLANNINEYYSMIDWVAPGYLGDPKEFDSTYSIPIQKGLWKDSGSVAQKLARVALLRLSRTISPKVHRLGMIALKDDLPPKKEFVIFVPPTEFQRQLYDTFTNLLNEKRDVWGAIPQLTSICAHPKTFIEKAKDVIAGYSEDSDPLSDDKSTGNKGPNQEAQKVLTPEIANVLLSLAAQEPDPDSVNHSWRFKHLMVLLDECRAAGDKVLVFSRKIRVLDFLEALLRQRGLSSMRLDGNTPMKGRLKLIKEFNTREDTEVFLISTKAGGVGLNMHGANRVVMLDFEHNPVWEQQAVGRAYRIGQTKPVFVYWFVVWGTHEWKLHSRSVFKNQLSQRVVDSRHNLQSWSQEDLAAWVGPMWDKTGSIEIKRHDAFGATWTEKVVIKLPESEADTLIGSDSALDRLLSNEYSRQGVLSVITTDAFEEDDPLSEPLTPGDIQEATRVMTKSAGLGDRVPQQDKPQSTGPYAGFSAASLPSSAAQPTTSSYHPQFQAPGITPLGAIVDVNTLPSLQGPHTHGSTSQNAANLDPALQPGNHLAQSGQFAVSPEFTSEQSATLQDVGRQIKSIQPMVTSNSFSAQTATSSAGQPRHMAVPQVYRERCISTVLANVSTHAYGPMISDEDRY</sequence>
<comment type="subcellular location">
    <subcellularLocation>
        <location evidence="1">Nucleus</location>
    </subcellularLocation>
</comment>
<name>A0A2N3NHT8_9PEZI</name>
<evidence type="ECO:0000259" key="12">
    <source>
        <dbReference type="PROSITE" id="PS51194"/>
    </source>
</evidence>
<feature type="compositionally biased region" description="Low complexity" evidence="10">
    <location>
        <begin position="590"/>
        <end position="605"/>
    </location>
</feature>
<feature type="region of interest" description="Disordered" evidence="10">
    <location>
        <begin position="1470"/>
        <end position="1514"/>
    </location>
</feature>
<evidence type="ECO:0000313" key="14">
    <source>
        <dbReference type="Proteomes" id="UP000233524"/>
    </source>
</evidence>
<dbReference type="Pfam" id="PF24580">
    <property type="entry name" value="DUF7607"/>
    <property type="match status" value="1"/>
</dbReference>
<feature type="domain" description="Helicase ATP-binding" evidence="11">
    <location>
        <begin position="848"/>
        <end position="1041"/>
    </location>
</feature>
<feature type="region of interest" description="Disordered" evidence="10">
    <location>
        <begin position="1529"/>
        <end position="1559"/>
    </location>
</feature>